<sequence length="170" mass="19925">MTAREELEKLAKECEECAGKDVVSFEEHFEKCPACQERKAKAEKLAQIADMMQMLASKPEEDRRQIFSARMEQFSSLPEDKRIAAITDMLDGIAELPEEDRIKVVKTRIDLMAKLPKEKREILMGSLKKIMSSWPEERKMMERHAVMAATQDYFILKRMMIRNMFKKMLM</sequence>
<name>A0A062UTZ8_9EURY</name>
<proteinExistence type="predicted"/>
<comment type="caution">
    <text evidence="1">The sequence shown here is derived from an EMBL/GenBank/DDBJ whole genome shotgun (WGS) entry which is preliminary data.</text>
</comment>
<evidence type="ECO:0000313" key="1">
    <source>
        <dbReference type="EMBL" id="KCZ70506.1"/>
    </source>
</evidence>
<dbReference type="AlphaFoldDB" id="A0A062UTZ8"/>
<organism evidence="1 2">
    <name type="scientific">Candidatus Methanoperedens nitratireducens</name>
    <dbReference type="NCBI Taxonomy" id="1392998"/>
    <lineage>
        <taxon>Archaea</taxon>
        <taxon>Methanobacteriati</taxon>
        <taxon>Methanobacteriota</taxon>
        <taxon>Stenosarchaea group</taxon>
        <taxon>Methanomicrobia</taxon>
        <taxon>Methanosarcinales</taxon>
        <taxon>ANME-2 cluster</taxon>
        <taxon>Candidatus Methanoperedentaceae</taxon>
        <taxon>Candidatus Methanoperedens</taxon>
    </lineage>
</organism>
<keyword evidence="2" id="KW-1185">Reference proteome</keyword>
<dbReference type="OrthoDB" id="146648at2157"/>
<protein>
    <submittedName>
        <fullName evidence="1">Uncharacterized protein</fullName>
    </submittedName>
</protein>
<reference evidence="1 2" key="1">
    <citation type="journal article" date="2013" name="Nature">
        <title>Anaerobic oxidation of methane coupled to nitrate reduction in a novel archaeal lineage.</title>
        <authorList>
            <person name="Haroon M.F."/>
            <person name="Hu S."/>
            <person name="Shi Y."/>
            <person name="Imelfort M."/>
            <person name="Keller J."/>
            <person name="Hugenholtz P."/>
            <person name="Yuan Z."/>
            <person name="Tyson G.W."/>
        </authorList>
    </citation>
    <scope>NUCLEOTIDE SEQUENCE [LARGE SCALE GENOMIC DNA]</scope>
    <source>
        <strain evidence="1 2">ANME-2d</strain>
    </source>
</reference>
<dbReference type="Proteomes" id="UP000027153">
    <property type="component" value="Unassembled WGS sequence"/>
</dbReference>
<accession>A0A062UTZ8</accession>
<evidence type="ECO:0000313" key="2">
    <source>
        <dbReference type="Proteomes" id="UP000027153"/>
    </source>
</evidence>
<gene>
    <name evidence="1" type="ORF">ANME2D_02526</name>
</gene>
<dbReference type="RefSeq" id="WP_048092153.1">
    <property type="nucleotide sequence ID" value="NZ_JMIY01000007.1"/>
</dbReference>
<dbReference type="EMBL" id="JMIY01000007">
    <property type="protein sequence ID" value="KCZ70506.1"/>
    <property type="molecule type" value="Genomic_DNA"/>
</dbReference>